<dbReference type="Gene3D" id="3.90.25.10">
    <property type="entry name" value="UDP-galactose 4-epimerase, domain 1"/>
    <property type="match status" value="1"/>
</dbReference>
<dbReference type="GO" id="GO:0050577">
    <property type="term" value="F:GDP-L-fucose synthase activity"/>
    <property type="evidence" value="ECO:0007669"/>
    <property type="project" value="TreeGrafter"/>
</dbReference>
<evidence type="ECO:0000313" key="2">
    <source>
        <dbReference type="EMBL" id="MPA34813.1"/>
    </source>
</evidence>
<sequence length="105" mass="11993">MWQAYRIQYNWNAIAAIPTNLYSPINNFHYQNSHVLPALIRRFHEAKVSGAKEVVGFEGELVWDTSKPDGMGHRGSSWIVRTLPDWVGSHRYHFGMGLLIPINGT</sequence>
<gene>
    <name evidence="2" type="ORF">Din_004254</name>
</gene>
<evidence type="ECO:0000259" key="1">
    <source>
        <dbReference type="Pfam" id="PF01370"/>
    </source>
</evidence>
<dbReference type="PANTHER" id="PTHR43238:SF1">
    <property type="entry name" value="GDP-L-FUCOSE SYNTHASE"/>
    <property type="match status" value="1"/>
</dbReference>
<dbReference type="Gene3D" id="3.40.50.720">
    <property type="entry name" value="NAD(P)-binding Rossmann-like Domain"/>
    <property type="match status" value="1"/>
</dbReference>
<dbReference type="AlphaFoldDB" id="A0A5B6YUL3"/>
<organism evidence="2">
    <name type="scientific">Davidia involucrata</name>
    <name type="common">Dove tree</name>
    <dbReference type="NCBI Taxonomy" id="16924"/>
    <lineage>
        <taxon>Eukaryota</taxon>
        <taxon>Viridiplantae</taxon>
        <taxon>Streptophyta</taxon>
        <taxon>Embryophyta</taxon>
        <taxon>Tracheophyta</taxon>
        <taxon>Spermatophyta</taxon>
        <taxon>Magnoliopsida</taxon>
        <taxon>eudicotyledons</taxon>
        <taxon>Gunneridae</taxon>
        <taxon>Pentapetalae</taxon>
        <taxon>asterids</taxon>
        <taxon>Cornales</taxon>
        <taxon>Nyssaceae</taxon>
        <taxon>Davidia</taxon>
    </lineage>
</organism>
<accession>A0A5B6YUL3</accession>
<dbReference type="EMBL" id="GHES01004254">
    <property type="protein sequence ID" value="MPA34813.1"/>
    <property type="molecule type" value="Transcribed_RNA"/>
</dbReference>
<reference evidence="2" key="1">
    <citation type="submission" date="2019-08" db="EMBL/GenBank/DDBJ databases">
        <title>Reference gene set and small RNA set construction with multiple tissues from Davidia involucrata Baill.</title>
        <authorList>
            <person name="Yang H."/>
            <person name="Zhou C."/>
            <person name="Li G."/>
            <person name="Wang J."/>
            <person name="Gao P."/>
            <person name="Wang M."/>
            <person name="Wang R."/>
            <person name="Zhao Y."/>
        </authorList>
    </citation>
    <scope>NUCLEOTIDE SEQUENCE</scope>
    <source>
        <tissue evidence="2">Mixed with DoveR01_LX</tissue>
    </source>
</reference>
<name>A0A5B6YUL3_DAVIN</name>
<dbReference type="Pfam" id="PF01370">
    <property type="entry name" value="Epimerase"/>
    <property type="match status" value="1"/>
</dbReference>
<protein>
    <recommendedName>
        <fullName evidence="1">NAD-dependent epimerase/dehydratase domain-containing protein</fullName>
    </recommendedName>
</protein>
<dbReference type="PANTHER" id="PTHR43238">
    <property type="entry name" value="GDP-L-FUCOSE SYNTHASE"/>
    <property type="match status" value="1"/>
</dbReference>
<feature type="domain" description="NAD-dependent epimerase/dehydratase" evidence="1">
    <location>
        <begin position="3"/>
        <end position="53"/>
    </location>
</feature>
<dbReference type="SUPFAM" id="SSF51735">
    <property type="entry name" value="NAD(P)-binding Rossmann-fold domains"/>
    <property type="match status" value="1"/>
</dbReference>
<dbReference type="InterPro" id="IPR036291">
    <property type="entry name" value="NAD(P)-bd_dom_sf"/>
</dbReference>
<dbReference type="InterPro" id="IPR001509">
    <property type="entry name" value="Epimerase_deHydtase"/>
</dbReference>
<proteinExistence type="predicted"/>